<name>A0A5Q0BLM8_9GAMM</name>
<evidence type="ECO:0000259" key="2">
    <source>
        <dbReference type="Pfam" id="PF02979"/>
    </source>
</evidence>
<dbReference type="InterPro" id="IPR036648">
    <property type="entry name" value="CN_Hdrase_a/SCN_Hdrase_g_sf"/>
</dbReference>
<dbReference type="SUPFAM" id="SSF56209">
    <property type="entry name" value="Nitrile hydratase alpha chain"/>
    <property type="match status" value="1"/>
</dbReference>
<dbReference type="Pfam" id="PF02979">
    <property type="entry name" value="NHase_alpha"/>
    <property type="match status" value="1"/>
</dbReference>
<feature type="domain" description="Nitrile hydratase alpha/Thiocyanate hydrolase gamma" evidence="2">
    <location>
        <begin position="16"/>
        <end position="72"/>
    </location>
</feature>
<accession>A0A5Q0BLM8</accession>
<dbReference type="Proteomes" id="UP000325755">
    <property type="component" value="Chromosome"/>
</dbReference>
<dbReference type="KEGG" id="mmob:F6R98_19290"/>
<gene>
    <name evidence="3" type="ORF">F6R98_19290</name>
</gene>
<sequence length="138" mass="15466">MNDVAAEQHPEYDEHDEQFARLIAKCWADEAFKAKLLANTAETLKEEGFEVAEGITVKAVEDTNTVFHMVIPQRESALSDDELSHIVGGQRVLHPNQRGVRPGWIRIKPRHDTNVDILTDRSTVIPNTAEARKKAGVN</sequence>
<dbReference type="OrthoDB" id="9155093at2"/>
<proteinExistence type="predicted"/>
<keyword evidence="4" id="KW-1185">Reference proteome</keyword>
<dbReference type="InParanoid" id="A0A5Q0BLM8"/>
<keyword evidence="1" id="KW-0479">Metal-binding</keyword>
<evidence type="ECO:0000313" key="4">
    <source>
        <dbReference type="Proteomes" id="UP000325755"/>
    </source>
</evidence>
<evidence type="ECO:0000256" key="1">
    <source>
        <dbReference type="ARBA" id="ARBA00022723"/>
    </source>
</evidence>
<dbReference type="GO" id="GO:0046914">
    <property type="term" value="F:transition metal ion binding"/>
    <property type="evidence" value="ECO:0007669"/>
    <property type="project" value="InterPro"/>
</dbReference>
<protein>
    <submittedName>
        <fullName evidence="3">NHLP leader peptide family natural product</fullName>
    </submittedName>
</protein>
<dbReference type="EMBL" id="CP044205">
    <property type="protein sequence ID" value="QFY44509.1"/>
    <property type="molecule type" value="Genomic_DNA"/>
</dbReference>
<dbReference type="AlphaFoldDB" id="A0A5Q0BLM8"/>
<evidence type="ECO:0000313" key="3">
    <source>
        <dbReference type="EMBL" id="QFY44509.1"/>
    </source>
</evidence>
<dbReference type="NCBIfam" id="TIGR03793">
    <property type="entry name" value="leader_NHLP"/>
    <property type="match status" value="1"/>
</dbReference>
<dbReference type="InterPro" id="IPR004232">
    <property type="entry name" value="CN_Hdrtase_a/SCN_Hdrlase_g"/>
</dbReference>
<dbReference type="RefSeq" id="WP_153250470.1">
    <property type="nucleotide sequence ID" value="NZ_CP044205.1"/>
</dbReference>
<dbReference type="Gene3D" id="3.90.330.10">
    <property type="entry name" value="Nitrile hydratase alpha /Thiocyanate hydrolase gamma"/>
    <property type="match status" value="1"/>
</dbReference>
<dbReference type="GO" id="GO:0003824">
    <property type="term" value="F:catalytic activity"/>
    <property type="evidence" value="ECO:0007669"/>
    <property type="project" value="InterPro"/>
</dbReference>
<organism evidence="3 4">
    <name type="scientific">Candidatus Methylospira mobilis</name>
    <dbReference type="NCBI Taxonomy" id="1808979"/>
    <lineage>
        <taxon>Bacteria</taxon>
        <taxon>Pseudomonadati</taxon>
        <taxon>Pseudomonadota</taxon>
        <taxon>Gammaproteobacteria</taxon>
        <taxon>Methylococcales</taxon>
        <taxon>Methylococcaceae</taxon>
        <taxon>Candidatus Methylospira</taxon>
    </lineage>
</organism>
<reference evidence="3 4" key="1">
    <citation type="submission" date="2019-09" db="EMBL/GenBank/DDBJ databases">
        <title>Ecophysiology of the spiral-shaped methanotroph Methylospira mobilis as revealed by the complete genome sequence.</title>
        <authorList>
            <person name="Oshkin I.Y."/>
            <person name="Dedysh S.N."/>
            <person name="Miroshnikov K."/>
            <person name="Danilova O.V."/>
            <person name="Hakobyan A."/>
            <person name="Liesack W."/>
        </authorList>
    </citation>
    <scope>NUCLEOTIDE SEQUENCE [LARGE SCALE GENOMIC DNA]</scope>
    <source>
        <strain evidence="3 4">Shm1</strain>
    </source>
</reference>
<dbReference type="InterPro" id="IPR022513">
    <property type="entry name" value="TOMM_pelo"/>
</dbReference>